<dbReference type="PROSITE" id="PS50937">
    <property type="entry name" value="HTH_MERR_2"/>
    <property type="match status" value="1"/>
</dbReference>
<dbReference type="SUPFAM" id="SSF46955">
    <property type="entry name" value="Putative DNA-binding domain"/>
    <property type="match status" value="1"/>
</dbReference>
<keyword evidence="3" id="KW-0238">DNA-binding</keyword>
<evidence type="ECO:0000256" key="4">
    <source>
        <dbReference type="ARBA" id="ARBA00023163"/>
    </source>
</evidence>
<dbReference type="InterPro" id="IPR009061">
    <property type="entry name" value="DNA-bd_dom_put_sf"/>
</dbReference>
<dbReference type="GO" id="GO:0003700">
    <property type="term" value="F:DNA-binding transcription factor activity"/>
    <property type="evidence" value="ECO:0007669"/>
    <property type="project" value="InterPro"/>
</dbReference>
<dbReference type="PANTHER" id="PTHR30204">
    <property type="entry name" value="REDOX-CYCLING DRUG-SENSING TRANSCRIPTIONAL ACTIVATOR SOXR"/>
    <property type="match status" value="1"/>
</dbReference>
<dbReference type="InterPro" id="IPR000551">
    <property type="entry name" value="MerR-type_HTH_dom"/>
</dbReference>
<feature type="domain" description="HTH merR-type" evidence="6">
    <location>
        <begin position="55"/>
        <end position="123"/>
    </location>
</feature>
<dbReference type="EMBL" id="BNAV01000007">
    <property type="protein sequence ID" value="GHF68118.1"/>
    <property type="molecule type" value="Genomic_DNA"/>
</dbReference>
<evidence type="ECO:0000259" key="6">
    <source>
        <dbReference type="PROSITE" id="PS50937"/>
    </source>
</evidence>
<feature type="region of interest" description="Disordered" evidence="5">
    <location>
        <begin position="1"/>
        <end position="27"/>
    </location>
</feature>
<dbReference type="Pfam" id="PF13411">
    <property type="entry name" value="MerR_1"/>
    <property type="match status" value="1"/>
</dbReference>
<reference evidence="7" key="2">
    <citation type="submission" date="2020-09" db="EMBL/GenBank/DDBJ databases">
        <authorList>
            <person name="Sun Q."/>
            <person name="Zhou Y."/>
        </authorList>
    </citation>
    <scope>NUCLEOTIDE SEQUENCE</scope>
    <source>
        <strain evidence="7">CGMCC 4.7679</strain>
    </source>
</reference>
<dbReference type="PRINTS" id="PR00040">
    <property type="entry name" value="HTHMERR"/>
</dbReference>
<name>A0A8H9J0T4_9PSEU</name>
<evidence type="ECO:0000256" key="5">
    <source>
        <dbReference type="SAM" id="MobiDB-lite"/>
    </source>
</evidence>
<gene>
    <name evidence="7" type="ORF">GCM10017566_47400</name>
</gene>
<dbReference type="SMART" id="SM00422">
    <property type="entry name" value="HTH_MERR"/>
    <property type="match status" value="1"/>
</dbReference>
<dbReference type="Gene3D" id="1.10.1660.10">
    <property type="match status" value="1"/>
</dbReference>
<reference evidence="7" key="1">
    <citation type="journal article" date="2014" name="Int. J. Syst. Evol. Microbiol.">
        <title>Complete genome sequence of Corynebacterium casei LMG S-19264T (=DSM 44701T), isolated from a smear-ripened cheese.</title>
        <authorList>
            <consortium name="US DOE Joint Genome Institute (JGI-PGF)"/>
            <person name="Walter F."/>
            <person name="Albersmeier A."/>
            <person name="Kalinowski J."/>
            <person name="Ruckert C."/>
        </authorList>
    </citation>
    <scope>NUCLEOTIDE SEQUENCE</scope>
    <source>
        <strain evidence="7">CGMCC 4.7679</strain>
    </source>
</reference>
<proteinExistence type="predicted"/>
<dbReference type="PANTHER" id="PTHR30204:SF69">
    <property type="entry name" value="MERR-FAMILY TRANSCRIPTIONAL REGULATOR"/>
    <property type="match status" value="1"/>
</dbReference>
<organism evidence="7 8">
    <name type="scientific">Amycolatopsis bartoniae</name>
    <dbReference type="NCBI Taxonomy" id="941986"/>
    <lineage>
        <taxon>Bacteria</taxon>
        <taxon>Bacillati</taxon>
        <taxon>Actinomycetota</taxon>
        <taxon>Actinomycetes</taxon>
        <taxon>Pseudonocardiales</taxon>
        <taxon>Pseudonocardiaceae</taxon>
        <taxon>Amycolatopsis</taxon>
    </lineage>
</organism>
<keyword evidence="2" id="KW-0805">Transcription regulation</keyword>
<keyword evidence="4" id="KW-0804">Transcription</keyword>
<accession>A0A8H9J0T4</accession>
<evidence type="ECO:0000313" key="7">
    <source>
        <dbReference type="EMBL" id="GHF68118.1"/>
    </source>
</evidence>
<keyword evidence="1" id="KW-0678">Repressor</keyword>
<dbReference type="InterPro" id="IPR047057">
    <property type="entry name" value="MerR_fam"/>
</dbReference>
<evidence type="ECO:0000256" key="2">
    <source>
        <dbReference type="ARBA" id="ARBA00023015"/>
    </source>
</evidence>
<dbReference type="CDD" id="cd01282">
    <property type="entry name" value="HTH_MerR-like_sg3"/>
    <property type="match status" value="1"/>
</dbReference>
<comment type="caution">
    <text evidence="7">The sequence shown here is derived from an EMBL/GenBank/DDBJ whole genome shotgun (WGS) entry which is preliminary data.</text>
</comment>
<keyword evidence="8" id="KW-1185">Reference proteome</keyword>
<protein>
    <recommendedName>
        <fullName evidence="6">HTH merR-type domain-containing protein</fullName>
    </recommendedName>
</protein>
<dbReference type="Proteomes" id="UP000658656">
    <property type="component" value="Unassembled WGS sequence"/>
</dbReference>
<evidence type="ECO:0000256" key="1">
    <source>
        <dbReference type="ARBA" id="ARBA00022491"/>
    </source>
</evidence>
<evidence type="ECO:0000313" key="8">
    <source>
        <dbReference type="Proteomes" id="UP000658656"/>
    </source>
</evidence>
<dbReference type="GO" id="GO:0003677">
    <property type="term" value="F:DNA binding"/>
    <property type="evidence" value="ECO:0007669"/>
    <property type="project" value="UniProtKB-KW"/>
</dbReference>
<dbReference type="AlphaFoldDB" id="A0A8H9J0T4"/>
<sequence length="171" mass="18930">MSGRDEVLDEDGAEIARPAGDEDLHDDSVPQRFRSRIITLNSYISVNVKRKRAWGMKIGELSRASGASPRSLRYYEELGLISSVRQPNGYRDYDEATVGVVSTIKSLLDLGFPMTLIERVLPCTGDAGPIEGECSGIMARVAEIRDEMDDKAHRLLETRDALTAFLSQQPS</sequence>
<evidence type="ECO:0000256" key="3">
    <source>
        <dbReference type="ARBA" id="ARBA00023125"/>
    </source>
</evidence>